<dbReference type="AlphaFoldDB" id="A0A6S6R0Q9"/>
<evidence type="ECO:0000313" key="2">
    <source>
        <dbReference type="EMBL" id="BCJ92821.1"/>
    </source>
</evidence>
<gene>
    <name evidence="2" type="ORF">acsn021_03900</name>
</gene>
<dbReference type="KEGG" id="acel:acsn021_03900"/>
<dbReference type="Proteomes" id="UP000515561">
    <property type="component" value="Chromosome"/>
</dbReference>
<dbReference type="Pfam" id="PF18813">
    <property type="entry name" value="PBECR4"/>
    <property type="match status" value="1"/>
</dbReference>
<accession>A0A6S6R0Q9</accession>
<sequence>MYSAIELHEVEEKPRISDITMAVLQQYYEIYLMPFIFEYTVTYENGSEKMLQLRFDEDNFCHLLGVESIAKKAVKFSMLAEYRGKKGWDNVKNGVITFACLKKLNQRQFKNVKAKYVYFYLMPNMISNPLAINYKRDLVDPETNIECEIMFYSYCENAVIHLGIEYSEDKGYYIARSFFVEKLSNDNPVDNYIKNQENISADLKAKVIML</sequence>
<keyword evidence="3" id="KW-1185">Reference proteome</keyword>
<dbReference type="RefSeq" id="WP_184094637.1">
    <property type="nucleotide sequence ID" value="NZ_AP023367.1"/>
</dbReference>
<feature type="domain" description="Phage-Barnase-EndoU-ColicinE5/D-RelE like nuclease 4" evidence="1">
    <location>
        <begin position="37"/>
        <end position="200"/>
    </location>
</feature>
<evidence type="ECO:0000259" key="1">
    <source>
        <dbReference type="Pfam" id="PF18813"/>
    </source>
</evidence>
<reference evidence="2 3" key="1">
    <citation type="journal article" date="2016" name="Int. J. Syst. Evol. Microbiol.">
        <title>Descriptions of Anaerotaenia torta gen. nov., sp. nov. and Anaerocolumna cellulosilytica gen. nov., sp. nov. isolated from a methanogenic reactor of cattle waste.</title>
        <authorList>
            <person name="Uek A."/>
            <person name="Ohtaki Y."/>
            <person name="Kaku N."/>
            <person name="Ueki K."/>
        </authorList>
    </citation>
    <scope>NUCLEOTIDE SEQUENCE [LARGE SCALE GENOMIC DNA]</scope>
    <source>
        <strain evidence="2 3">SN021</strain>
    </source>
</reference>
<dbReference type="InterPro" id="IPR041420">
    <property type="entry name" value="PBECR4"/>
</dbReference>
<name>A0A6S6R0Q9_9FIRM</name>
<organism evidence="2 3">
    <name type="scientific">Anaerocolumna cellulosilytica</name>
    <dbReference type="NCBI Taxonomy" id="433286"/>
    <lineage>
        <taxon>Bacteria</taxon>
        <taxon>Bacillati</taxon>
        <taxon>Bacillota</taxon>
        <taxon>Clostridia</taxon>
        <taxon>Lachnospirales</taxon>
        <taxon>Lachnospiraceae</taxon>
        <taxon>Anaerocolumna</taxon>
    </lineage>
</organism>
<protein>
    <recommendedName>
        <fullName evidence="1">Phage-Barnase-EndoU-ColicinE5/D-RelE like nuclease 4 domain-containing protein</fullName>
    </recommendedName>
</protein>
<proteinExistence type="predicted"/>
<evidence type="ECO:0000313" key="3">
    <source>
        <dbReference type="Proteomes" id="UP000515561"/>
    </source>
</evidence>
<dbReference type="EMBL" id="AP023367">
    <property type="protein sequence ID" value="BCJ92821.1"/>
    <property type="molecule type" value="Genomic_DNA"/>
</dbReference>